<sequence>MELFGKVICSCETKKQNEKSRRLRIVNESEVRKLFLVIQNTYNGFDYDDDKVAVWHDVLKETPFELAQRNLRAHILSVKFPPVPAEIAMSEAEPEQLALYHEDLRTSAQQHLSNLEEWAKTATPPPEHVRERLKKLGIIRNG</sequence>
<comment type="caution">
    <text evidence="1">The sequence shown here is derived from an EMBL/GenBank/DDBJ whole genome shotgun (WGS) entry which is preliminary data.</text>
</comment>
<dbReference type="EMBL" id="WHOD01000071">
    <property type="protein sequence ID" value="NOU95613.1"/>
    <property type="molecule type" value="Genomic_DNA"/>
</dbReference>
<reference evidence="1" key="1">
    <citation type="submission" date="2019-10" db="EMBL/GenBank/DDBJ databases">
        <title>Description of Paenibacillus glebae sp. nov.</title>
        <authorList>
            <person name="Carlier A."/>
            <person name="Qi S."/>
        </authorList>
    </citation>
    <scope>NUCLEOTIDE SEQUENCE</scope>
    <source>
        <strain evidence="1">LMG 31456</strain>
    </source>
</reference>
<gene>
    <name evidence="1" type="ORF">GC093_20615</name>
</gene>
<proteinExistence type="predicted"/>
<protein>
    <recommendedName>
        <fullName evidence="3">Replicative helicase inhibitor G39P N-terminal domain-containing protein</fullName>
    </recommendedName>
</protein>
<dbReference type="Gene3D" id="1.10.8.200">
    <property type="entry name" value="Replisome organizer (g39p helicase loader/inhibitor protein)"/>
    <property type="match status" value="1"/>
</dbReference>
<name>A0A972GWT6_9BACL</name>
<evidence type="ECO:0000313" key="1">
    <source>
        <dbReference type="EMBL" id="NOU95613.1"/>
    </source>
</evidence>
<keyword evidence="2" id="KW-1185">Reference proteome</keyword>
<organism evidence="1 2">
    <name type="scientific">Paenibacillus foliorum</name>
    <dbReference type="NCBI Taxonomy" id="2654974"/>
    <lineage>
        <taxon>Bacteria</taxon>
        <taxon>Bacillati</taxon>
        <taxon>Bacillota</taxon>
        <taxon>Bacilli</taxon>
        <taxon>Bacillales</taxon>
        <taxon>Paenibacillaceae</taxon>
        <taxon>Paenibacillus</taxon>
    </lineage>
</organism>
<dbReference type="AlphaFoldDB" id="A0A972GWT6"/>
<dbReference type="Proteomes" id="UP000641588">
    <property type="component" value="Unassembled WGS sequence"/>
</dbReference>
<evidence type="ECO:0008006" key="3">
    <source>
        <dbReference type="Google" id="ProtNLM"/>
    </source>
</evidence>
<evidence type="ECO:0000313" key="2">
    <source>
        <dbReference type="Proteomes" id="UP000641588"/>
    </source>
</evidence>
<accession>A0A972GWT6</accession>